<reference evidence="2" key="1">
    <citation type="submission" date="2016-10" db="EMBL/GenBank/DDBJ databases">
        <authorList>
            <person name="Varghese N."/>
            <person name="Submissions S."/>
        </authorList>
    </citation>
    <scope>NUCLEOTIDE SEQUENCE [LARGE SCALE GENOMIC DNA]</scope>
    <source>
        <strain evidence="2">DSM 6150</strain>
    </source>
</reference>
<name>A0A1I5C1Y6_9NEIS</name>
<dbReference type="GO" id="GO:0016740">
    <property type="term" value="F:transferase activity"/>
    <property type="evidence" value="ECO:0007669"/>
    <property type="project" value="UniProtKB-KW"/>
</dbReference>
<evidence type="ECO:0000313" key="1">
    <source>
        <dbReference type="EMBL" id="SFN81033.1"/>
    </source>
</evidence>
<dbReference type="Gene3D" id="3.40.50.150">
    <property type="entry name" value="Vaccinia Virus protein VP39"/>
    <property type="match status" value="1"/>
</dbReference>
<dbReference type="PANTHER" id="PTHR47473:SF1">
    <property type="entry name" value="METHYLTRANSFERASE DOMAIN-CONTAINING PROTEIN"/>
    <property type="match status" value="1"/>
</dbReference>
<sequence length="367" mass="41723">MSTVRSETERVDLSIIRYAMCWEDADVLLAALDVQPGDVCLSIASGGENSLSLLTCRPARVVAVDLSPAQIACVELKCAAFRQLDHPELLELIGALPSERRLRLYQALRPQLGPQTCEFWDRRPAVIAAGIGSAGKFERYFALFRRYVLPLIHSPSEIAALFQPRSQAAREQFYRDVWANRRWRWLLRVFLSRPVMGRLGRDPEFFRYAQGDLAGETMERIRHALTDLDPVQNPYFQWVVFGRYTDALPHALRPENFELIRSQLDKLEWRVASLESTVAELGEASIDRFNLSDIFEYLSSSATEAAFAQIARAGRSGGRLAYWNMMVPRTAPECLRQRFRPLDGLAAELLAQNRAAFYRTLHVEALS</sequence>
<evidence type="ECO:0000313" key="2">
    <source>
        <dbReference type="Proteomes" id="UP000242869"/>
    </source>
</evidence>
<dbReference type="Proteomes" id="UP000242869">
    <property type="component" value="Unassembled WGS sequence"/>
</dbReference>
<dbReference type="Pfam" id="PF11899">
    <property type="entry name" value="DUF3419"/>
    <property type="match status" value="1"/>
</dbReference>
<keyword evidence="1" id="KW-0808">Transferase</keyword>
<gene>
    <name evidence="1" type="ORF">SAMN05660284_02307</name>
</gene>
<dbReference type="InterPro" id="IPR029063">
    <property type="entry name" value="SAM-dependent_MTases_sf"/>
</dbReference>
<protein>
    <submittedName>
        <fullName evidence="1">S-adenosylmethionine-diacylglycerol 3-amino-3-carboxypropyl transferase</fullName>
    </submittedName>
</protein>
<proteinExistence type="predicted"/>
<dbReference type="RefSeq" id="WP_091196543.1">
    <property type="nucleotide sequence ID" value="NZ_FOVE01000018.1"/>
</dbReference>
<accession>A0A1I5C1Y6</accession>
<dbReference type="STRING" id="83765.SAMN05660284_02307"/>
<dbReference type="AlphaFoldDB" id="A0A1I5C1Y6"/>
<dbReference type="InterPro" id="IPR021829">
    <property type="entry name" value="DUF3419"/>
</dbReference>
<organism evidence="1 2">
    <name type="scientific">Formivibrio citricus</name>
    <dbReference type="NCBI Taxonomy" id="83765"/>
    <lineage>
        <taxon>Bacteria</taxon>
        <taxon>Pseudomonadati</taxon>
        <taxon>Pseudomonadota</taxon>
        <taxon>Betaproteobacteria</taxon>
        <taxon>Neisseriales</taxon>
        <taxon>Chitinibacteraceae</taxon>
        <taxon>Formivibrio</taxon>
    </lineage>
</organism>
<keyword evidence="2" id="KW-1185">Reference proteome</keyword>
<dbReference type="SUPFAM" id="SSF53335">
    <property type="entry name" value="S-adenosyl-L-methionine-dependent methyltransferases"/>
    <property type="match status" value="2"/>
</dbReference>
<dbReference type="EMBL" id="FOVE01000018">
    <property type="protein sequence ID" value="SFN81033.1"/>
    <property type="molecule type" value="Genomic_DNA"/>
</dbReference>
<dbReference type="PANTHER" id="PTHR47473">
    <property type="entry name" value="BTA1P"/>
    <property type="match status" value="1"/>
</dbReference>
<dbReference type="OrthoDB" id="1522784at2"/>